<name>A0A1J5S5J1_9ZZZZ</name>
<dbReference type="EMBL" id="MLJW01000105">
    <property type="protein sequence ID" value="OIQ99492.1"/>
    <property type="molecule type" value="Genomic_DNA"/>
</dbReference>
<proteinExistence type="predicted"/>
<dbReference type="PROSITE" id="PS51257">
    <property type="entry name" value="PROKAR_LIPOPROTEIN"/>
    <property type="match status" value="1"/>
</dbReference>
<gene>
    <name evidence="1" type="ORF">GALL_184290</name>
</gene>
<protein>
    <recommendedName>
        <fullName evidence="2">Lipoprotein</fullName>
    </recommendedName>
</protein>
<sequence length="223" mass="25455">MQYIKIIVISLLLSGCVGVGITSTNLKDETTQTDESRLLKSAAYIIHSTLDQKSWSDALSGFTNSENIIFVNKEDATDKLSSFINRTRPLPIIQVYFEPVNKEPKFVDKAIFVESMLSLFTLSVIPGLIDEPYTYEASFSVSKPGVENSPQPNWEYSSRRRMFMWLPLLPIADTIWLFGADIKLDEKWKIEEKRRFILSFLKDAESILRELELNASPSFDGKK</sequence>
<organism evidence="1">
    <name type="scientific">mine drainage metagenome</name>
    <dbReference type="NCBI Taxonomy" id="410659"/>
    <lineage>
        <taxon>unclassified sequences</taxon>
        <taxon>metagenomes</taxon>
        <taxon>ecological metagenomes</taxon>
    </lineage>
</organism>
<reference evidence="1" key="1">
    <citation type="submission" date="2016-10" db="EMBL/GenBank/DDBJ databases">
        <title>Sequence of Gallionella enrichment culture.</title>
        <authorList>
            <person name="Poehlein A."/>
            <person name="Muehling M."/>
            <person name="Daniel R."/>
        </authorList>
    </citation>
    <scope>NUCLEOTIDE SEQUENCE</scope>
</reference>
<comment type="caution">
    <text evidence="1">The sequence shown here is derived from an EMBL/GenBank/DDBJ whole genome shotgun (WGS) entry which is preliminary data.</text>
</comment>
<accession>A0A1J5S5J1</accession>
<dbReference type="AlphaFoldDB" id="A0A1J5S5J1"/>
<evidence type="ECO:0000313" key="1">
    <source>
        <dbReference type="EMBL" id="OIQ99492.1"/>
    </source>
</evidence>
<evidence type="ECO:0008006" key="2">
    <source>
        <dbReference type="Google" id="ProtNLM"/>
    </source>
</evidence>